<dbReference type="Proteomes" id="UP001597097">
    <property type="component" value="Unassembled WGS sequence"/>
</dbReference>
<accession>A0ABW4GEF3</accession>
<evidence type="ECO:0000313" key="1">
    <source>
        <dbReference type="EMBL" id="MFD1540673.1"/>
    </source>
</evidence>
<proteinExistence type="predicted"/>
<reference evidence="2" key="1">
    <citation type="journal article" date="2019" name="Int. J. Syst. Evol. Microbiol.">
        <title>The Global Catalogue of Microorganisms (GCM) 10K type strain sequencing project: providing services to taxonomists for standard genome sequencing and annotation.</title>
        <authorList>
            <consortium name="The Broad Institute Genomics Platform"/>
            <consortium name="The Broad Institute Genome Sequencing Center for Infectious Disease"/>
            <person name="Wu L."/>
            <person name="Ma J."/>
        </authorList>
    </citation>
    <scope>NUCLEOTIDE SEQUENCE [LARGE SCALE GENOMIC DNA]</scope>
    <source>
        <strain evidence="2">CGMCC 1.15399</strain>
    </source>
</reference>
<feature type="non-terminal residue" evidence="1">
    <location>
        <position position="1"/>
    </location>
</feature>
<comment type="caution">
    <text evidence="1">The sequence shown here is derived from an EMBL/GenBank/DDBJ whole genome shotgun (WGS) entry which is preliminary data.</text>
</comment>
<dbReference type="RefSeq" id="WP_378622675.1">
    <property type="nucleotide sequence ID" value="NZ_JBHUCM010000019.1"/>
</dbReference>
<keyword evidence="2" id="KW-1185">Reference proteome</keyword>
<organism evidence="1 2">
    <name type="scientific">Nonomuraea guangzhouensis</name>
    <dbReference type="NCBI Taxonomy" id="1291555"/>
    <lineage>
        <taxon>Bacteria</taxon>
        <taxon>Bacillati</taxon>
        <taxon>Actinomycetota</taxon>
        <taxon>Actinomycetes</taxon>
        <taxon>Streptosporangiales</taxon>
        <taxon>Streptosporangiaceae</taxon>
        <taxon>Nonomuraea</taxon>
    </lineage>
</organism>
<gene>
    <name evidence="1" type="ORF">ACFSJ0_26700</name>
</gene>
<evidence type="ECO:0000313" key="2">
    <source>
        <dbReference type="Proteomes" id="UP001597097"/>
    </source>
</evidence>
<name>A0ABW4GEF3_9ACTN</name>
<protein>
    <submittedName>
        <fullName evidence="1">Uncharacterized protein</fullName>
    </submittedName>
</protein>
<dbReference type="EMBL" id="JBHUCM010000019">
    <property type="protein sequence ID" value="MFD1540673.1"/>
    <property type="molecule type" value="Genomic_DNA"/>
</dbReference>
<sequence>FAVTNWEPYQRAKGERLRVTETSCCGEYEWACQGGEFLILRYNGSGYEETGRGRYAARKVWEHLVQAHKVRATRRRASPDRCQDGS</sequence>